<dbReference type="AlphaFoldDB" id="A0A4Q9PLV1"/>
<name>A0A4Q9PLV1_9APHY</name>
<keyword evidence="2" id="KW-1185">Reference proteome</keyword>
<evidence type="ECO:0000313" key="1">
    <source>
        <dbReference type="EMBL" id="TBU55190.1"/>
    </source>
</evidence>
<sequence length="190" mass="20391">MEGSRSTAASRRSHHPSRYALHQINRVCLLISLHPRTHNRPRPSRLLKTYCSSANASVGCSPTHPPCNISFVEFESLSSAASVLAKGREIAKAHPIRAGITVQIGKQASISSSMTLTALATFGRVGSARAEVSPLLATGLVQSTACHVTSSTSCYDGWPQALERGHEQRTRPPEREDAVTPPTRLVSANT</sequence>
<dbReference type="Proteomes" id="UP000292082">
    <property type="component" value="Unassembled WGS sequence"/>
</dbReference>
<evidence type="ECO:0000313" key="2">
    <source>
        <dbReference type="Proteomes" id="UP000292082"/>
    </source>
</evidence>
<dbReference type="EMBL" id="ML145173">
    <property type="protein sequence ID" value="TBU55190.1"/>
    <property type="molecule type" value="Genomic_DNA"/>
</dbReference>
<organism evidence="1 2">
    <name type="scientific">Dichomitus squalens</name>
    <dbReference type="NCBI Taxonomy" id="114155"/>
    <lineage>
        <taxon>Eukaryota</taxon>
        <taxon>Fungi</taxon>
        <taxon>Dikarya</taxon>
        <taxon>Basidiomycota</taxon>
        <taxon>Agaricomycotina</taxon>
        <taxon>Agaricomycetes</taxon>
        <taxon>Polyporales</taxon>
        <taxon>Polyporaceae</taxon>
        <taxon>Dichomitus</taxon>
    </lineage>
</organism>
<accession>A0A4Q9PLV1</accession>
<gene>
    <name evidence="1" type="ORF">BD310DRAFT_706703</name>
</gene>
<reference evidence="1 2" key="1">
    <citation type="submission" date="2019-01" db="EMBL/GenBank/DDBJ databases">
        <title>Draft genome sequences of three monokaryotic isolates of the white-rot basidiomycete fungus Dichomitus squalens.</title>
        <authorList>
            <consortium name="DOE Joint Genome Institute"/>
            <person name="Lopez S.C."/>
            <person name="Andreopoulos B."/>
            <person name="Pangilinan J."/>
            <person name="Lipzen A."/>
            <person name="Riley R."/>
            <person name="Ahrendt S."/>
            <person name="Ng V."/>
            <person name="Barry K."/>
            <person name="Daum C."/>
            <person name="Grigoriev I.V."/>
            <person name="Hilden K.S."/>
            <person name="Makela M.R."/>
            <person name="de Vries R.P."/>
        </authorList>
    </citation>
    <scope>NUCLEOTIDE SEQUENCE [LARGE SCALE GENOMIC DNA]</scope>
    <source>
        <strain evidence="1 2">CBS 464.89</strain>
    </source>
</reference>
<protein>
    <submittedName>
        <fullName evidence="1">Uncharacterized protein</fullName>
    </submittedName>
</protein>
<proteinExistence type="predicted"/>